<feature type="domain" description="Filamentous haemagglutinin FhaB/tRNA nuclease CdiA-like TPS" evidence="2">
    <location>
        <begin position="66"/>
        <end position="187"/>
    </location>
</feature>
<accession>A0A7W6C603</accession>
<name>A0A7W6C603_9SPHN</name>
<gene>
    <name evidence="3" type="ORF">GGR39_003165</name>
</gene>
<dbReference type="RefSeq" id="WP_183618380.1">
    <property type="nucleotide sequence ID" value="NZ_JACIDY010000009.1"/>
</dbReference>
<proteinExistence type="predicted"/>
<feature type="chain" id="PRO_5031145475" evidence="1">
    <location>
        <begin position="42"/>
        <end position="3219"/>
    </location>
</feature>
<dbReference type="SUPFAM" id="SSF51126">
    <property type="entry name" value="Pectin lyase-like"/>
    <property type="match status" value="1"/>
</dbReference>
<dbReference type="NCBIfam" id="TIGR01901">
    <property type="entry name" value="adhes_NPXG"/>
    <property type="match status" value="1"/>
</dbReference>
<dbReference type="SMART" id="SM00912">
    <property type="entry name" value="Haemagg_act"/>
    <property type="match status" value="1"/>
</dbReference>
<dbReference type="EMBL" id="JACIDY010000009">
    <property type="protein sequence ID" value="MBB3941488.1"/>
    <property type="molecule type" value="Genomic_DNA"/>
</dbReference>
<protein>
    <submittedName>
        <fullName evidence="3">Filamentous hemagglutinin</fullName>
    </submittedName>
</protein>
<evidence type="ECO:0000256" key="1">
    <source>
        <dbReference type="SAM" id="SignalP"/>
    </source>
</evidence>
<evidence type="ECO:0000313" key="3">
    <source>
        <dbReference type="EMBL" id="MBB3941488.1"/>
    </source>
</evidence>
<sequence length="3219" mass="316867">MTQLPFIATRRRIRAATALSPVSKGAGLAALLLIAPLTVWAQEAPAPAPNPVVPVQGGGTRLDYGANGVPVVKIAAPDARGTSYNRYDAFNVDGRGVVLNNSDKIVQSRLAGFIDGNSALKASGGANLIINEVVSANPSRMAGYLEVAGRPADLILANPYGITCDGCGFVNAPRITLAVGAPQLTDGAVSGFRTSTGALNVIGRGLDATNARLELFARAVTINAGIYADSVTASFGTGDVTRDGELVVTDKRNPAAADQPVFGLDVAALGGMYAKSIRLIGTEAGLGVNVSGELAGLEQGISLSTDGRVSIGGIVTAKTDAVIETTGPLDVAGQLYAEGKTTLKAGTLTSGGLIGSGGDLTVSAGAITSSGTLAAGLNRAGGIAQAGSAALTSGGTANLSGRVLARDGLAVDAASIRNAGLLSGGSVTSRSDALDNSGGVIDGKTALDVRTGAITNVGGAIQSGGALTLTGSALANERGAVLGLGDGKVTVDVRGVVAGVDGQIGGNGDVSLTAASLSVSGAKGSVTAGKALTVLSSGGIDVTANALIASGGAADIAAGTTTNITAGAIQSGGALALRSNALTVGSAGQVSGGSGSIVTRGGLTNAGLIASTGRIDVNAGALSNTGTIAADAGLGLIVSGDLSTSGLIASDAGIAMRAGSLTASGGTVQAGGPLTITTNLATLDKATVLALGSGGLSLASTGAFSATGSRLGGNGDVAFSGTTIDLIGTRVTALGGLTLDATAGDLALTDAAALENAGDLTLRASGTLSHTSDIVGRGSNLTLSAARIDNRAGSILHLGNGALTVIGASAVDNTSGTIGTNGTLALSAGTLANGSGRITAAGSAALNLNGAIENGSGLVSSGAGLTVRAGAVTNTGGSIETSGVLDASATSLDGGTLVAAGAAGKLTLDVTGAINGGVLIGAATDAAIAAGSVNLATGARLTAGGGITATMRSGDLSLNGGTIDAANVSLTSAGSIATGNGGAVQSTGTLTLDAGEGIVTTGGRMVAGGALTAKAATIDNRTGLLVSGPGGATFIATTVQNTGGTLGGDGAVSLTATTLDNGAGVLAAGTDLTLITINLANATGGQLWADQDGRISVSGTVTNRGSIAASRDLVLNTGTLDGGTGSGAGTLAGGRLLEVNSGGGTTGKLVAPNALTLGITGDLSNAADDTISTPGALTLNIGGSFANAGRVEGGSVGVTTGGSIANQASGSIVAGTINLAAGTSLDNAGLINGGDVTLRGASIANSGAIFADRAALFGAGGITNAGSNAVIATRGGLLQLSSGGDIVNYDGALLYSLGNIAVTGADGTGRAASLTNLSANIQAQGDIAIGATRVVNDRASFTTEEALLSSQYVENADRRDREHRTLTKYTETVTDTQITADSGEARIIGGNIAIDADRLTNNISTISASGNLSVGAATVSNTAFTGYNTTTQTGTIEDQKRNCFLFFCGGWDTQSTTPLNTVNPVATFTIASTLTAGGTLAIDAKTIDNVVLTPGGGSADIFATSATPGTVSAGAALAAGGLAAVTAPGTAPGTIAGTTIDPSFGFAVLPLNDRAGGGAGAATLDLGGLFKYADSTSLFLVEADPRFSNYQNFVSSDYFLDRLGYDPTRVQRRLGDGLYEQQLISNQLVALVGAQRLTGYGDNQAQYRALLDAGATYAQQYQLALGVGLSPAQMATLTSDIVLLVETTVQTPSGPQTVLAPRVYLTKAATGDLTSGGAIVAGRDLQLRASDSFANAGVVRATASSTIVGGTVTNTGRLDLGKRAVVAASGDLTDRGGAITAGDLTLSAGRDLTLAPVDTARTVATRYYAGRSDQQVSLATTTINRGTDLSASGNVNLLAGRSVSVTGANVAAGGDLAIQGGQDVAIRSATDTGSSFAIGRQGKTQFKQTQTEQANVLSTLNAGGNVSIATPGALTVSGAEVTAGKALTADAGSIAVTGVVDSTRLQRDTLKKSGGLLSSTKTTTTYDGTDQRVVASTLAGDTVALRSQGDTRIASSNVVANNGVGIQSGGAIDVGTLTATDTEAQSTRVKKSGLSIGGGGLFLGVAKNRNDVNTSSTTNTGSLIGSTAGDVTLDATRDLTVTGSQVVGNGTTRLTGERVTVQNETDTVQTDTLSKSSSIGLSVGVQNPVLSGLSGVRDSARVLGSGKTNARTTAVAGLAGGLAAYNAADALSVGGANVADTARNLTSVGVSFGVSSSKSTSSTTDQTNLASRVAGQDVVIAARGAGPASTITVQGSEVVAQRDLTLLAPGAITLRSGTEIDTLAQANKSSGVSVGVQIGLNGGITPSASLNLGKGSASGTDVRQTESLLSAGNQVRIATPDALTLQGAQVSGNRVSVDAGSLAIISEKDRAAYAERQRNLGLSLSTAGGGSIGGNLNNSRQNGEYASVREQSGIFAGSGGYDINVAGNTNLVGGVIASEAGAERNRLSTGTLTASDIANTESYRANSTTLGGGIGGIGKNNDGLATAGTDRTPGSQLPGLRTGIGTISATPPLALNAKGSQSGTTSSAIAPGTIAITSGDAASRDLAATISRDTAGANAGALIQQYDAEKREEIALGFAAATQLANQTGTFFANRATEEQILRDQARRTDDPAEAARLTQRADALRDTYGAGSSARLIATALNGAAGSGVTGSLGGLVQASAVNVLQGLAATAVKDQVDLIANPRDREVTRAALQAVVGCAGSVAGGSGGCGSAATGAAASVVLNNLLQSGASATVGPDGKPLTIDQQEARSALVATIVTGLGEALGAASPAATLAAQIETENNSANGRNYVKGGVTPFTPAQLASVNGFFRGKYEALGSTDQARAERLQKIIDCAASSSCKVSDPVELAAFNAWVDVANNKVRTASNNRALNDRLVEALSQNDPVMAEKLAGQSQAVLTQVRADLASGRGDNVVGRISGGILSTFLSDDQIADLYLANVSDRVGERKGSFDEALVRGMTNAAQTATSARQAADAQAADMRRNGVPEALVQTYLFKEYYNAAATERTAVGLLGQVQLIGDYLTDPARVSGNAAQGAVQGIDNVLLDDTSAAEYLRRAGGAVDRFAASSVTSKATTLGNTTGDVAVAAVDAAVAKGTSAAATRVAASLDAASALRAARAIAPDVATPYGPAVQSLQADAIAMRARVEGGATLYRIGKMGRSEGADAQFWSLEYPLSPGYADKYGIPAANIAGADFIETATLKPGQPFITRPAPPVGANRGGGIEVVVPSNGVTMKYFGGK</sequence>
<dbReference type="GO" id="GO:0003824">
    <property type="term" value="F:catalytic activity"/>
    <property type="evidence" value="ECO:0007669"/>
    <property type="project" value="UniProtKB-ARBA"/>
</dbReference>
<dbReference type="InterPro" id="IPR011050">
    <property type="entry name" value="Pectin_lyase_fold/virulence"/>
</dbReference>
<keyword evidence="1" id="KW-0732">Signal</keyword>
<dbReference type="Pfam" id="PF13332">
    <property type="entry name" value="Fil_haemagg_2"/>
    <property type="match status" value="4"/>
</dbReference>
<comment type="caution">
    <text evidence="3">The sequence shown here is derived from an EMBL/GenBank/DDBJ whole genome shotgun (WGS) entry which is preliminary data.</text>
</comment>
<dbReference type="NCBIfam" id="TIGR01731">
    <property type="entry name" value="fil_hemag_20aa"/>
    <property type="match status" value="15"/>
</dbReference>
<dbReference type="Pfam" id="PF05860">
    <property type="entry name" value="TPS"/>
    <property type="match status" value="1"/>
</dbReference>
<dbReference type="InterPro" id="IPR010069">
    <property type="entry name" value="CdiA_FHA1_rpt"/>
</dbReference>
<dbReference type="InterPro" id="IPR025157">
    <property type="entry name" value="Hemagglutinin_rpt"/>
</dbReference>
<dbReference type="Gene3D" id="2.160.20.10">
    <property type="entry name" value="Single-stranded right-handed beta-helix, Pectin lyase-like"/>
    <property type="match status" value="1"/>
</dbReference>
<dbReference type="InterPro" id="IPR012334">
    <property type="entry name" value="Pectin_lyas_fold"/>
</dbReference>
<feature type="signal peptide" evidence="1">
    <location>
        <begin position="1"/>
        <end position="41"/>
    </location>
</feature>
<organism evidence="3 4">
    <name type="scientific">Novosphingobium fluoreni</name>
    <dbReference type="NCBI Taxonomy" id="1391222"/>
    <lineage>
        <taxon>Bacteria</taxon>
        <taxon>Pseudomonadati</taxon>
        <taxon>Pseudomonadota</taxon>
        <taxon>Alphaproteobacteria</taxon>
        <taxon>Sphingomonadales</taxon>
        <taxon>Sphingomonadaceae</taxon>
        <taxon>Novosphingobium</taxon>
    </lineage>
</organism>
<reference evidence="3 4" key="1">
    <citation type="submission" date="2020-08" db="EMBL/GenBank/DDBJ databases">
        <title>Genomic Encyclopedia of Type Strains, Phase IV (KMG-IV): sequencing the most valuable type-strain genomes for metagenomic binning, comparative biology and taxonomic classification.</title>
        <authorList>
            <person name="Goeker M."/>
        </authorList>
    </citation>
    <scope>NUCLEOTIDE SEQUENCE [LARGE SCALE GENOMIC DNA]</scope>
    <source>
        <strain evidence="3 4">DSM 27568</strain>
    </source>
</reference>
<evidence type="ECO:0000313" key="4">
    <source>
        <dbReference type="Proteomes" id="UP000561459"/>
    </source>
</evidence>
<dbReference type="InterPro" id="IPR008638">
    <property type="entry name" value="FhaB/CdiA-like_TPS"/>
</dbReference>
<keyword evidence="4" id="KW-1185">Reference proteome</keyword>
<evidence type="ECO:0000259" key="2">
    <source>
        <dbReference type="SMART" id="SM00912"/>
    </source>
</evidence>
<dbReference type="Proteomes" id="UP000561459">
    <property type="component" value="Unassembled WGS sequence"/>
</dbReference>